<proteinExistence type="predicted"/>
<feature type="region of interest" description="Disordered" evidence="1">
    <location>
        <begin position="1"/>
        <end position="27"/>
    </location>
</feature>
<dbReference type="Proteomes" id="UP001501612">
    <property type="component" value="Unassembled WGS sequence"/>
</dbReference>
<feature type="region of interest" description="Disordered" evidence="1">
    <location>
        <begin position="83"/>
        <end position="110"/>
    </location>
</feature>
<evidence type="ECO:0000313" key="2">
    <source>
        <dbReference type="EMBL" id="GAA1914441.1"/>
    </source>
</evidence>
<protein>
    <submittedName>
        <fullName evidence="2">Uncharacterized protein</fullName>
    </submittedName>
</protein>
<keyword evidence="3" id="KW-1185">Reference proteome</keyword>
<comment type="caution">
    <text evidence="2">The sequence shown here is derived from an EMBL/GenBank/DDBJ whole genome shotgun (WGS) entry which is preliminary data.</text>
</comment>
<gene>
    <name evidence="2" type="ORF">GCM10009737_14730</name>
</gene>
<dbReference type="RefSeq" id="WP_344005688.1">
    <property type="nucleotide sequence ID" value="NZ_BAAAMY010000004.1"/>
</dbReference>
<sequence length="110" mass="11522">MSLLADPVAGRAAEQPVSTHDRASRPLRRAGARLVREYAGEVPPGQVLALVARVDRALRALPGLDERGRAVACEAAVRVALSVRSARDEGRPPDPSSGAQGPCRDPGRPA</sequence>
<dbReference type="EMBL" id="BAAAMY010000004">
    <property type="protein sequence ID" value="GAA1914441.1"/>
    <property type="molecule type" value="Genomic_DNA"/>
</dbReference>
<reference evidence="2 3" key="1">
    <citation type="journal article" date="2019" name="Int. J. Syst. Evol. Microbiol.">
        <title>The Global Catalogue of Microorganisms (GCM) 10K type strain sequencing project: providing services to taxonomists for standard genome sequencing and annotation.</title>
        <authorList>
            <consortium name="The Broad Institute Genomics Platform"/>
            <consortium name="The Broad Institute Genome Sequencing Center for Infectious Disease"/>
            <person name="Wu L."/>
            <person name="Ma J."/>
        </authorList>
    </citation>
    <scope>NUCLEOTIDE SEQUENCE [LARGE SCALE GENOMIC DNA]</scope>
    <source>
        <strain evidence="2 3">JCM 14046</strain>
    </source>
</reference>
<accession>A0ABN2P7A3</accession>
<organism evidence="2 3">
    <name type="scientific">Nocardioides lentus</name>
    <dbReference type="NCBI Taxonomy" id="338077"/>
    <lineage>
        <taxon>Bacteria</taxon>
        <taxon>Bacillati</taxon>
        <taxon>Actinomycetota</taxon>
        <taxon>Actinomycetes</taxon>
        <taxon>Propionibacteriales</taxon>
        <taxon>Nocardioidaceae</taxon>
        <taxon>Nocardioides</taxon>
    </lineage>
</organism>
<name>A0ABN2P7A3_9ACTN</name>
<evidence type="ECO:0000256" key="1">
    <source>
        <dbReference type="SAM" id="MobiDB-lite"/>
    </source>
</evidence>
<evidence type="ECO:0000313" key="3">
    <source>
        <dbReference type="Proteomes" id="UP001501612"/>
    </source>
</evidence>